<dbReference type="GO" id="GO:0032259">
    <property type="term" value="P:methylation"/>
    <property type="evidence" value="ECO:0007669"/>
    <property type="project" value="UniProtKB-KW"/>
</dbReference>
<dbReference type="SUPFAM" id="SSF53335">
    <property type="entry name" value="S-adenosyl-L-methionine-dependent methyltransferases"/>
    <property type="match status" value="1"/>
</dbReference>
<name>A0A935W4N1_9PROT</name>
<gene>
    <name evidence="4" type="ORF">IPK02_10155</name>
</gene>
<feature type="domain" description="Methyltransferase" evidence="3">
    <location>
        <begin position="56"/>
        <end position="151"/>
    </location>
</feature>
<dbReference type="Pfam" id="PF13649">
    <property type="entry name" value="Methyltransf_25"/>
    <property type="match status" value="1"/>
</dbReference>
<dbReference type="Gene3D" id="3.40.50.150">
    <property type="entry name" value="Vaccinia Virus protein VP39"/>
    <property type="match status" value="1"/>
</dbReference>
<evidence type="ECO:0000313" key="5">
    <source>
        <dbReference type="Proteomes" id="UP000706151"/>
    </source>
</evidence>
<comment type="caution">
    <text evidence="4">The sequence shown here is derived from an EMBL/GenBank/DDBJ whole genome shotgun (WGS) entry which is preliminary data.</text>
</comment>
<dbReference type="InterPro" id="IPR041698">
    <property type="entry name" value="Methyltransf_25"/>
</dbReference>
<dbReference type="InterPro" id="IPR029063">
    <property type="entry name" value="SAM-dependent_MTases_sf"/>
</dbReference>
<proteinExistence type="predicted"/>
<dbReference type="PANTHER" id="PTHR43861:SF1">
    <property type="entry name" value="TRANS-ACONITATE 2-METHYLTRANSFERASE"/>
    <property type="match status" value="1"/>
</dbReference>
<dbReference type="AlphaFoldDB" id="A0A935W4N1"/>
<sequence>MTILTDLSSVSQEELFDHLAPDYSLLLDDWDGYLVAQAKLLDGLLREHPGAAVRTVLDCTCGIGTQCLGLASLGYRLTGTDISRQSIARAAREADRLGLKIDWLVADVRQLNEVLSETFDAVISCDNSLPALLSEADLRAALRQIFARLASPGTAILSIRDYQQIFAEKKRFNLRQIHEVDGKRLVVFDLWNYHGEFVTFEVLFVQENSPGWSVRSRPMVYRAVYGDDFLRLLREAGFGEVRLIKELAGQALPFDHYVCRK</sequence>
<accession>A0A935W4N1</accession>
<evidence type="ECO:0000256" key="1">
    <source>
        <dbReference type="ARBA" id="ARBA00022603"/>
    </source>
</evidence>
<dbReference type="PANTHER" id="PTHR43861">
    <property type="entry name" value="TRANS-ACONITATE 2-METHYLTRANSFERASE-RELATED"/>
    <property type="match status" value="1"/>
</dbReference>
<dbReference type="CDD" id="cd02440">
    <property type="entry name" value="AdoMet_MTases"/>
    <property type="match status" value="1"/>
</dbReference>
<evidence type="ECO:0000313" key="4">
    <source>
        <dbReference type="EMBL" id="MBK7954284.1"/>
    </source>
</evidence>
<keyword evidence="1 4" id="KW-0489">Methyltransferase</keyword>
<organism evidence="4 5">
    <name type="scientific">Candidatus Accumulibacter affinis</name>
    <dbReference type="NCBI Taxonomy" id="2954384"/>
    <lineage>
        <taxon>Bacteria</taxon>
        <taxon>Pseudomonadati</taxon>
        <taxon>Pseudomonadota</taxon>
        <taxon>Betaproteobacteria</taxon>
        <taxon>Candidatus Accumulibacter</taxon>
    </lineage>
</organism>
<protein>
    <submittedName>
        <fullName evidence="4">Class I SAM-dependent methyltransferase</fullName>
    </submittedName>
</protein>
<keyword evidence="2" id="KW-0808">Transferase</keyword>
<evidence type="ECO:0000256" key="2">
    <source>
        <dbReference type="ARBA" id="ARBA00022679"/>
    </source>
</evidence>
<dbReference type="Proteomes" id="UP000706151">
    <property type="component" value="Unassembled WGS sequence"/>
</dbReference>
<evidence type="ECO:0000259" key="3">
    <source>
        <dbReference type="Pfam" id="PF13649"/>
    </source>
</evidence>
<dbReference type="GO" id="GO:0008168">
    <property type="term" value="F:methyltransferase activity"/>
    <property type="evidence" value="ECO:0007669"/>
    <property type="project" value="UniProtKB-KW"/>
</dbReference>
<dbReference type="EMBL" id="JADJOT010000008">
    <property type="protein sequence ID" value="MBK7954284.1"/>
    <property type="molecule type" value="Genomic_DNA"/>
</dbReference>
<reference evidence="4 5" key="1">
    <citation type="submission" date="2020-10" db="EMBL/GenBank/DDBJ databases">
        <title>Connecting structure to function with the recovery of over 1000 high-quality activated sludge metagenome-assembled genomes encoding full-length rRNA genes using long-read sequencing.</title>
        <authorList>
            <person name="Singleton C.M."/>
            <person name="Petriglieri F."/>
            <person name="Kristensen J.M."/>
            <person name="Kirkegaard R.H."/>
            <person name="Michaelsen T.Y."/>
            <person name="Andersen M.H."/>
            <person name="Karst S.M."/>
            <person name="Dueholm M.S."/>
            <person name="Nielsen P.H."/>
            <person name="Albertsen M."/>
        </authorList>
    </citation>
    <scope>NUCLEOTIDE SEQUENCE [LARGE SCALE GENOMIC DNA]</scope>
    <source>
        <strain evidence="4">Fred_18-Q3-R57-64_BAT3C.720</strain>
    </source>
</reference>